<reference evidence="2" key="1">
    <citation type="submission" date="2022-07" db="EMBL/GenBank/DDBJ databases">
        <title>Draft genome sequence of Zalerion maritima ATCC 34329, a (micro)plastics degrading marine fungus.</title>
        <authorList>
            <person name="Paco A."/>
            <person name="Goncalves M.F.M."/>
            <person name="Rocha-Santos T.A.P."/>
            <person name="Alves A."/>
        </authorList>
    </citation>
    <scope>NUCLEOTIDE SEQUENCE</scope>
    <source>
        <strain evidence="2">ATCC 34329</strain>
    </source>
</reference>
<gene>
    <name evidence="2" type="ORF">MKZ38_004655</name>
</gene>
<name>A0AAD5WPS0_9PEZI</name>
<dbReference type="AlphaFoldDB" id="A0AAD5WPS0"/>
<organism evidence="2 3">
    <name type="scientific">Zalerion maritima</name>
    <dbReference type="NCBI Taxonomy" id="339359"/>
    <lineage>
        <taxon>Eukaryota</taxon>
        <taxon>Fungi</taxon>
        <taxon>Dikarya</taxon>
        <taxon>Ascomycota</taxon>
        <taxon>Pezizomycotina</taxon>
        <taxon>Sordariomycetes</taxon>
        <taxon>Lulworthiomycetidae</taxon>
        <taxon>Lulworthiales</taxon>
        <taxon>Lulworthiaceae</taxon>
        <taxon>Zalerion</taxon>
    </lineage>
</organism>
<sequence length="116" mass="11867">MDSAQLHNFPPPSRNPFQRSKPSCYFALPSSRLAPGAAVGGLCSIKSGFKTEDGGRGFPSAPVDERLPGTAGDGGRGAVPFRAVQAGGSLAPALEPTPMRPSDVAEAAQLGRDFAS</sequence>
<dbReference type="EMBL" id="JAKWBI020000273">
    <property type="protein sequence ID" value="KAJ2897488.1"/>
    <property type="molecule type" value="Genomic_DNA"/>
</dbReference>
<proteinExistence type="predicted"/>
<protein>
    <submittedName>
        <fullName evidence="2">Uncharacterized protein</fullName>
    </submittedName>
</protein>
<evidence type="ECO:0000256" key="1">
    <source>
        <dbReference type="SAM" id="MobiDB-lite"/>
    </source>
</evidence>
<dbReference type="Proteomes" id="UP001201980">
    <property type="component" value="Unassembled WGS sequence"/>
</dbReference>
<feature type="region of interest" description="Disordered" evidence="1">
    <location>
        <begin position="1"/>
        <end position="21"/>
    </location>
</feature>
<comment type="caution">
    <text evidence="2">The sequence shown here is derived from an EMBL/GenBank/DDBJ whole genome shotgun (WGS) entry which is preliminary data.</text>
</comment>
<evidence type="ECO:0000313" key="2">
    <source>
        <dbReference type="EMBL" id="KAJ2897488.1"/>
    </source>
</evidence>
<accession>A0AAD5WPS0</accession>
<feature type="region of interest" description="Disordered" evidence="1">
    <location>
        <begin position="51"/>
        <end position="116"/>
    </location>
</feature>
<keyword evidence="3" id="KW-1185">Reference proteome</keyword>
<evidence type="ECO:0000313" key="3">
    <source>
        <dbReference type="Proteomes" id="UP001201980"/>
    </source>
</evidence>